<dbReference type="PANTHER" id="PTHR18842:SF2">
    <property type="entry name" value="INTERLEUKIN-1 RECEPTOR-ASSOCIATED KINASE 1-BINDING PROTEIN 1"/>
    <property type="match status" value="1"/>
</dbReference>
<reference evidence="7 8" key="1">
    <citation type="journal article" date="2018" name="Nat. Ecol. Evol.">
        <title>Shark genomes provide insights into elasmobranch evolution and the origin of vertebrates.</title>
        <authorList>
            <person name="Hara Y"/>
            <person name="Yamaguchi K"/>
            <person name="Onimaru K"/>
            <person name="Kadota M"/>
            <person name="Koyanagi M"/>
            <person name="Keeley SD"/>
            <person name="Tatsumi K"/>
            <person name="Tanaka K"/>
            <person name="Motone F"/>
            <person name="Kageyama Y"/>
            <person name="Nozu R"/>
            <person name="Adachi N"/>
            <person name="Nishimura O"/>
            <person name="Nakagawa R"/>
            <person name="Tanegashima C"/>
            <person name="Kiyatake I"/>
            <person name="Matsumoto R"/>
            <person name="Murakumo K"/>
            <person name="Nishida K"/>
            <person name="Terakita A"/>
            <person name="Kuratani S"/>
            <person name="Sato K"/>
            <person name="Hyodo S Kuraku.S."/>
        </authorList>
    </citation>
    <scope>NUCLEOTIDE SEQUENCE [LARGE SCALE GENOMIC DNA]</scope>
</reference>
<dbReference type="OMA" id="KEHVNDV"/>
<dbReference type="Gene3D" id="3.30.70.2970">
    <property type="entry name" value="Protein of unknown function (DUF541), domain 2"/>
    <property type="match status" value="1"/>
</dbReference>
<evidence type="ECO:0008006" key="9">
    <source>
        <dbReference type="Google" id="ProtNLM"/>
    </source>
</evidence>
<gene>
    <name evidence="7" type="ORF">scyTo_0003416</name>
</gene>
<keyword evidence="8" id="KW-1185">Reference proteome</keyword>
<dbReference type="GO" id="GO:0006955">
    <property type="term" value="P:immune response"/>
    <property type="evidence" value="ECO:0007669"/>
    <property type="project" value="InterPro"/>
</dbReference>
<dbReference type="GO" id="GO:0005737">
    <property type="term" value="C:cytoplasm"/>
    <property type="evidence" value="ECO:0007669"/>
    <property type="project" value="UniProtKB-SubCell"/>
</dbReference>
<dbReference type="STRING" id="75743.A0A401PMH6"/>
<dbReference type="GO" id="GO:0005634">
    <property type="term" value="C:nucleus"/>
    <property type="evidence" value="ECO:0007669"/>
    <property type="project" value="UniProtKB-SubCell"/>
</dbReference>
<dbReference type="OrthoDB" id="6365554at2759"/>
<evidence type="ECO:0000256" key="1">
    <source>
        <dbReference type="ARBA" id="ARBA00004123"/>
    </source>
</evidence>
<feature type="region of interest" description="Disordered" evidence="6">
    <location>
        <begin position="22"/>
        <end position="48"/>
    </location>
</feature>
<protein>
    <recommendedName>
        <fullName evidence="9">Interleukin-1 receptor-associated kinase 1-binding protein 1</fullName>
    </recommendedName>
</protein>
<dbReference type="InterPro" id="IPR007497">
    <property type="entry name" value="SIMPL/DUF541"/>
</dbReference>
<evidence type="ECO:0000256" key="3">
    <source>
        <dbReference type="ARBA" id="ARBA00005509"/>
    </source>
</evidence>
<evidence type="ECO:0000313" key="8">
    <source>
        <dbReference type="Proteomes" id="UP000288216"/>
    </source>
</evidence>
<keyword evidence="4" id="KW-0963">Cytoplasm</keyword>
<dbReference type="Gene3D" id="3.30.110.170">
    <property type="entry name" value="Protein of unknown function (DUF541), domain 1"/>
    <property type="match status" value="1"/>
</dbReference>
<evidence type="ECO:0000256" key="2">
    <source>
        <dbReference type="ARBA" id="ARBA00004496"/>
    </source>
</evidence>
<comment type="subcellular location">
    <subcellularLocation>
        <location evidence="2">Cytoplasm</location>
    </subcellularLocation>
    <subcellularLocation>
        <location evidence="1">Nucleus</location>
    </subcellularLocation>
</comment>
<accession>A0A401PMH6</accession>
<comment type="similarity">
    <text evidence="3">Belongs to the IRAK1BP1 family.</text>
</comment>
<comment type="caution">
    <text evidence="7">The sequence shown here is derived from an EMBL/GenBank/DDBJ whole genome shotgun (WGS) entry which is preliminary data.</text>
</comment>
<dbReference type="PANTHER" id="PTHR18842">
    <property type="entry name" value="INTERLEUKIN-1 RECEPTOR-ASSOCIATED KINASE 1-BINDING PROTEIN 1"/>
    <property type="match status" value="1"/>
</dbReference>
<evidence type="ECO:0000313" key="7">
    <source>
        <dbReference type="EMBL" id="GCB74327.1"/>
    </source>
</evidence>
<dbReference type="GO" id="GO:0043123">
    <property type="term" value="P:positive regulation of canonical NF-kappaB signal transduction"/>
    <property type="evidence" value="ECO:0007669"/>
    <property type="project" value="InterPro"/>
</dbReference>
<evidence type="ECO:0000256" key="6">
    <source>
        <dbReference type="SAM" id="MobiDB-lite"/>
    </source>
</evidence>
<organism evidence="7 8">
    <name type="scientific">Scyliorhinus torazame</name>
    <name type="common">Cloudy catshark</name>
    <name type="synonym">Catulus torazame</name>
    <dbReference type="NCBI Taxonomy" id="75743"/>
    <lineage>
        <taxon>Eukaryota</taxon>
        <taxon>Metazoa</taxon>
        <taxon>Chordata</taxon>
        <taxon>Craniata</taxon>
        <taxon>Vertebrata</taxon>
        <taxon>Chondrichthyes</taxon>
        <taxon>Elasmobranchii</taxon>
        <taxon>Galeomorphii</taxon>
        <taxon>Galeoidea</taxon>
        <taxon>Carcharhiniformes</taxon>
        <taxon>Scyliorhinidae</taxon>
        <taxon>Scyliorhinus</taxon>
    </lineage>
</organism>
<dbReference type="EMBL" id="BFAA01000922">
    <property type="protein sequence ID" value="GCB74327.1"/>
    <property type="molecule type" value="Genomic_DNA"/>
</dbReference>
<dbReference type="AlphaFoldDB" id="A0A401PMH6"/>
<proteinExistence type="inferred from homology"/>
<dbReference type="InterPro" id="IPR030312">
    <property type="entry name" value="IRAK1BP1"/>
</dbReference>
<dbReference type="Pfam" id="PF04402">
    <property type="entry name" value="SIMPL"/>
    <property type="match status" value="1"/>
</dbReference>
<keyword evidence="5" id="KW-0539">Nucleus</keyword>
<dbReference type="Proteomes" id="UP000288216">
    <property type="component" value="Unassembled WGS sequence"/>
</dbReference>
<name>A0A401PMH6_SCYTO</name>
<evidence type="ECO:0000256" key="4">
    <source>
        <dbReference type="ARBA" id="ARBA00022490"/>
    </source>
</evidence>
<evidence type="ECO:0000256" key="5">
    <source>
        <dbReference type="ARBA" id="ARBA00023242"/>
    </source>
</evidence>
<sequence>MAITPAQVFASLLSDQEKSKRCRSEYRGAQSPHSSPAGEREVQVSASAEVTAPPNRARLCVLVGSRKEAAAAAKSSVNRRLDYILQSVRAHGVREDSVTVTKDFRRVENAYQMEAEVCVIFSDFGKMENLCNLFVEKLDSSVVVGSPQFYHTTEAVETIRRQACLRAVANSRRKAFEVCRLLGQTLGRPLIVREEETKESDGLTSETATPDNMRSLTIQQQINNASMTVCSKVFVTFELKSKDNLKRNN</sequence>